<comment type="caution">
    <text evidence="1">The sequence shown here is derived from an EMBL/GenBank/DDBJ whole genome shotgun (WGS) entry which is preliminary data.</text>
</comment>
<evidence type="ECO:0000313" key="1">
    <source>
        <dbReference type="EMBL" id="KAG0491041.1"/>
    </source>
</evidence>
<name>A0A835RLE4_VANPL</name>
<dbReference type="AlphaFoldDB" id="A0A835RLE4"/>
<gene>
    <name evidence="1" type="ORF">HPP92_007904</name>
</gene>
<organism evidence="1 2">
    <name type="scientific">Vanilla planifolia</name>
    <name type="common">Vanilla</name>
    <dbReference type="NCBI Taxonomy" id="51239"/>
    <lineage>
        <taxon>Eukaryota</taxon>
        <taxon>Viridiplantae</taxon>
        <taxon>Streptophyta</taxon>
        <taxon>Embryophyta</taxon>
        <taxon>Tracheophyta</taxon>
        <taxon>Spermatophyta</taxon>
        <taxon>Magnoliopsida</taxon>
        <taxon>Liliopsida</taxon>
        <taxon>Asparagales</taxon>
        <taxon>Orchidaceae</taxon>
        <taxon>Vanilloideae</taxon>
        <taxon>Vanilleae</taxon>
        <taxon>Vanilla</taxon>
    </lineage>
</organism>
<reference evidence="1 2" key="1">
    <citation type="journal article" date="2020" name="Nat. Food">
        <title>A phased Vanilla planifolia genome enables genetic improvement of flavour and production.</title>
        <authorList>
            <person name="Hasing T."/>
            <person name="Tang H."/>
            <person name="Brym M."/>
            <person name="Khazi F."/>
            <person name="Huang T."/>
            <person name="Chambers A.H."/>
        </authorList>
    </citation>
    <scope>NUCLEOTIDE SEQUENCE [LARGE SCALE GENOMIC DNA]</scope>
    <source>
        <tissue evidence="1">Leaf</tissue>
    </source>
</reference>
<protein>
    <submittedName>
        <fullName evidence="1">Uncharacterized protein</fullName>
    </submittedName>
</protein>
<dbReference type="EMBL" id="JADCNM010000003">
    <property type="protein sequence ID" value="KAG0491041.1"/>
    <property type="molecule type" value="Genomic_DNA"/>
</dbReference>
<dbReference type="Proteomes" id="UP000639772">
    <property type="component" value="Chromosome 3"/>
</dbReference>
<proteinExistence type="predicted"/>
<accession>A0A835RLE4</accession>
<sequence length="68" mass="7960">MGSPFIWRADVRNQLDSRYERHGNVMKKIFAMRNGARVASAVMTPYMFERSLILAQSHCLCKKYFLFA</sequence>
<evidence type="ECO:0000313" key="2">
    <source>
        <dbReference type="Proteomes" id="UP000639772"/>
    </source>
</evidence>